<evidence type="ECO:0000256" key="9">
    <source>
        <dbReference type="ARBA" id="ARBA00023136"/>
    </source>
</evidence>
<evidence type="ECO:0000256" key="6">
    <source>
        <dbReference type="ARBA" id="ARBA00022968"/>
    </source>
</evidence>
<feature type="transmembrane region" description="Helical" evidence="10">
    <location>
        <begin position="7"/>
        <end position="26"/>
    </location>
</feature>
<dbReference type="GO" id="GO:0017003">
    <property type="term" value="P:protein-heme linkage"/>
    <property type="evidence" value="ECO:0007669"/>
    <property type="project" value="InterPro"/>
</dbReference>
<dbReference type="SUPFAM" id="SSF82093">
    <property type="entry name" value="Heme chaperone CcmE"/>
    <property type="match status" value="1"/>
</dbReference>
<dbReference type="GO" id="GO:0046872">
    <property type="term" value="F:metal ion binding"/>
    <property type="evidence" value="ECO:0007669"/>
    <property type="project" value="UniProtKB-KW"/>
</dbReference>
<evidence type="ECO:0000256" key="2">
    <source>
        <dbReference type="ARBA" id="ARBA00022617"/>
    </source>
</evidence>
<dbReference type="Pfam" id="PF03100">
    <property type="entry name" value="CcmE"/>
    <property type="match status" value="1"/>
</dbReference>
<dbReference type="KEGG" id="gtl:EP073_02530"/>
<organism evidence="11 12">
    <name type="scientific">Geovibrio thiophilus</name>
    <dbReference type="NCBI Taxonomy" id="139438"/>
    <lineage>
        <taxon>Bacteria</taxon>
        <taxon>Pseudomonadati</taxon>
        <taxon>Deferribacterota</taxon>
        <taxon>Deferribacteres</taxon>
        <taxon>Deferribacterales</taxon>
        <taxon>Geovibrionaceae</taxon>
        <taxon>Geovibrio</taxon>
    </lineage>
</organism>
<dbReference type="InterPro" id="IPR012340">
    <property type="entry name" value="NA-bd_OB-fold"/>
</dbReference>
<accession>A0A3R5XWF7</accession>
<keyword evidence="9 10" id="KW-0472">Membrane</keyword>
<dbReference type="PANTHER" id="PTHR34128:SF2">
    <property type="entry name" value="CYTOCHROME C-TYPE BIOGENESIS PROTEIN CCME HOMOLOG, MITOCHONDRIAL"/>
    <property type="match status" value="1"/>
</dbReference>
<dbReference type="GO" id="GO:0017004">
    <property type="term" value="P:cytochrome complex assembly"/>
    <property type="evidence" value="ECO:0007669"/>
    <property type="project" value="UniProtKB-KW"/>
</dbReference>
<reference evidence="11 12" key="1">
    <citation type="submission" date="2019-01" db="EMBL/GenBank/DDBJ databases">
        <title>Geovibrio thiophilus DSM 11263, complete genome.</title>
        <authorList>
            <person name="Spring S."/>
            <person name="Bunk B."/>
            <person name="Sproer C."/>
        </authorList>
    </citation>
    <scope>NUCLEOTIDE SEQUENCE [LARGE SCALE GENOMIC DNA]</scope>
    <source>
        <strain evidence="11 12">DSM 11263</strain>
    </source>
</reference>
<evidence type="ECO:0000256" key="5">
    <source>
        <dbReference type="ARBA" id="ARBA00022748"/>
    </source>
</evidence>
<dbReference type="EMBL" id="CP035108">
    <property type="protein sequence ID" value="QAR32312.1"/>
    <property type="molecule type" value="Genomic_DNA"/>
</dbReference>
<dbReference type="RefSeq" id="WP_128465599.1">
    <property type="nucleotide sequence ID" value="NZ_CP035108.1"/>
</dbReference>
<evidence type="ECO:0000256" key="3">
    <source>
        <dbReference type="ARBA" id="ARBA00022692"/>
    </source>
</evidence>
<keyword evidence="3 10" id="KW-0812">Transmembrane</keyword>
<keyword evidence="5" id="KW-0201">Cytochrome c-type biogenesis</keyword>
<keyword evidence="6" id="KW-0735">Signal-anchor</keyword>
<evidence type="ECO:0000256" key="1">
    <source>
        <dbReference type="ARBA" id="ARBA00004370"/>
    </source>
</evidence>
<protein>
    <submittedName>
        <fullName evidence="11">Cytochrome c maturation protein CcmE</fullName>
    </submittedName>
</protein>
<dbReference type="OrthoDB" id="9794828at2"/>
<keyword evidence="8" id="KW-0408">Iron</keyword>
<dbReference type="PANTHER" id="PTHR34128">
    <property type="entry name" value="CYTOCHROME C-TYPE BIOGENESIS PROTEIN CCME HOMOLOG, MITOCHONDRIAL"/>
    <property type="match status" value="1"/>
</dbReference>
<keyword evidence="2" id="KW-0349">Heme</keyword>
<evidence type="ECO:0000313" key="11">
    <source>
        <dbReference type="EMBL" id="QAR32312.1"/>
    </source>
</evidence>
<dbReference type="AlphaFoldDB" id="A0A3R5XWF7"/>
<name>A0A3R5XWF7_9BACT</name>
<dbReference type="Proteomes" id="UP000287502">
    <property type="component" value="Chromosome"/>
</dbReference>
<dbReference type="InterPro" id="IPR036127">
    <property type="entry name" value="CcmE-like_sf"/>
</dbReference>
<keyword evidence="7 10" id="KW-1133">Transmembrane helix</keyword>
<dbReference type="Gene3D" id="2.40.50.140">
    <property type="entry name" value="Nucleic acid-binding proteins"/>
    <property type="match status" value="1"/>
</dbReference>
<keyword evidence="12" id="KW-1185">Reference proteome</keyword>
<dbReference type="GO" id="GO:0005886">
    <property type="term" value="C:plasma membrane"/>
    <property type="evidence" value="ECO:0007669"/>
    <property type="project" value="InterPro"/>
</dbReference>
<sequence length="140" mass="15648">MNKNKKFLVATAVVVIAISFMLFSGFKSEGVYYLTVGEVLHNPEKLNQKGMRVSGEVITGTITKNTKDRHLVFDIMDVEEGGAVMTVDYKGIIPDTFKEEIHVIIEGNYDIENKKFIAKTLLTKCPSKYEVDPEEEAAKG</sequence>
<proteinExistence type="predicted"/>
<keyword evidence="4" id="KW-0479">Metal-binding</keyword>
<evidence type="ECO:0000256" key="10">
    <source>
        <dbReference type="SAM" id="Phobius"/>
    </source>
</evidence>
<evidence type="ECO:0000256" key="4">
    <source>
        <dbReference type="ARBA" id="ARBA00022723"/>
    </source>
</evidence>
<dbReference type="GO" id="GO:0020037">
    <property type="term" value="F:heme binding"/>
    <property type="evidence" value="ECO:0007669"/>
    <property type="project" value="InterPro"/>
</dbReference>
<dbReference type="InterPro" id="IPR004329">
    <property type="entry name" value="CcmE"/>
</dbReference>
<evidence type="ECO:0000313" key="12">
    <source>
        <dbReference type="Proteomes" id="UP000287502"/>
    </source>
</evidence>
<gene>
    <name evidence="11" type="ORF">EP073_02530</name>
</gene>
<comment type="subcellular location">
    <subcellularLocation>
        <location evidence="1">Membrane</location>
    </subcellularLocation>
</comment>
<evidence type="ECO:0000256" key="7">
    <source>
        <dbReference type="ARBA" id="ARBA00022989"/>
    </source>
</evidence>
<evidence type="ECO:0000256" key="8">
    <source>
        <dbReference type="ARBA" id="ARBA00023004"/>
    </source>
</evidence>